<dbReference type="GO" id="GO:0016829">
    <property type="term" value="F:lyase activity"/>
    <property type="evidence" value="ECO:0007669"/>
    <property type="project" value="UniProtKB-KW"/>
</dbReference>
<dbReference type="PANTHER" id="PTHR43413:SF1">
    <property type="entry name" value="SIROHEME DECARBOXYLASE NIRL SUBUNIT"/>
    <property type="match status" value="1"/>
</dbReference>
<evidence type="ECO:0000256" key="2">
    <source>
        <dbReference type="ARBA" id="ARBA00023444"/>
    </source>
</evidence>
<protein>
    <recommendedName>
        <fullName evidence="4">siroheme decarboxylase</fullName>
        <ecNumber evidence="4">4.1.1.111</ecNumber>
    </recommendedName>
</protein>
<dbReference type="RefSeq" id="WP_242950481.1">
    <property type="nucleotide sequence ID" value="NZ_FWXH01000002.1"/>
</dbReference>
<accession>A0A1W1X892</accession>
<dbReference type="InterPro" id="IPR036390">
    <property type="entry name" value="WH_DNA-bd_sf"/>
</dbReference>
<comment type="catalytic activity">
    <reaction evidence="5">
        <text>siroheme + 2 H(+) = 12,18-didecarboxysiroheme + 2 CO2</text>
        <dbReference type="Rhea" id="RHEA:19093"/>
        <dbReference type="ChEBI" id="CHEBI:15378"/>
        <dbReference type="ChEBI" id="CHEBI:16526"/>
        <dbReference type="ChEBI" id="CHEBI:60052"/>
        <dbReference type="ChEBI" id="CHEBI:140497"/>
        <dbReference type="EC" id="4.1.1.111"/>
    </reaction>
</comment>
<dbReference type="STRING" id="1121291.SAMN02745134_01028"/>
<keyword evidence="9" id="KW-1185">Reference proteome</keyword>
<dbReference type="InterPro" id="IPR053953">
    <property type="entry name" value="NirdL-like_HTH"/>
</dbReference>
<dbReference type="PANTHER" id="PTHR43413">
    <property type="entry name" value="TRANSCRIPTIONAL REGULATOR, ASNC FAMILY"/>
    <property type="match status" value="1"/>
</dbReference>
<reference evidence="8 9" key="1">
    <citation type="submission" date="2017-04" db="EMBL/GenBank/DDBJ databases">
        <authorList>
            <person name="Afonso C.L."/>
            <person name="Miller P.J."/>
            <person name="Scott M.A."/>
            <person name="Spackman E."/>
            <person name="Goraichik I."/>
            <person name="Dimitrov K.M."/>
            <person name="Suarez D.L."/>
            <person name="Swayne D.E."/>
        </authorList>
    </citation>
    <scope>NUCLEOTIDE SEQUENCE [LARGE SCALE GENOMIC DNA]</scope>
    <source>
        <strain evidence="8 9">DSM 12555</strain>
    </source>
</reference>
<dbReference type="Proteomes" id="UP000192468">
    <property type="component" value="Unassembled WGS sequence"/>
</dbReference>
<dbReference type="EC" id="4.1.1.111" evidence="4"/>
<feature type="domain" description="Siroheme decarboxylase NirL-like HTH" evidence="7">
    <location>
        <begin position="7"/>
        <end position="53"/>
    </location>
</feature>
<evidence type="ECO:0000313" key="8">
    <source>
        <dbReference type="EMBL" id="SMC20083.1"/>
    </source>
</evidence>
<dbReference type="InterPro" id="IPR050684">
    <property type="entry name" value="HTH-Siroheme_Decarb"/>
</dbReference>
<name>A0A1W1X892_9CLOT</name>
<organism evidence="8 9">
    <name type="scientific">Clostridium acidisoli DSM 12555</name>
    <dbReference type="NCBI Taxonomy" id="1121291"/>
    <lineage>
        <taxon>Bacteria</taxon>
        <taxon>Bacillati</taxon>
        <taxon>Bacillota</taxon>
        <taxon>Clostridia</taxon>
        <taxon>Eubacteriales</taxon>
        <taxon>Clostridiaceae</taxon>
        <taxon>Clostridium</taxon>
    </lineage>
</organism>
<evidence type="ECO:0000256" key="4">
    <source>
        <dbReference type="ARBA" id="ARBA00023471"/>
    </source>
</evidence>
<dbReference type="SUPFAM" id="SSF46785">
    <property type="entry name" value="Winged helix' DNA-binding domain"/>
    <property type="match status" value="1"/>
</dbReference>
<evidence type="ECO:0000256" key="5">
    <source>
        <dbReference type="ARBA" id="ARBA00048470"/>
    </source>
</evidence>
<dbReference type="Gene3D" id="1.10.10.10">
    <property type="entry name" value="Winged helix-like DNA-binding domain superfamily/Winged helix DNA-binding domain"/>
    <property type="match status" value="1"/>
</dbReference>
<evidence type="ECO:0000259" key="6">
    <source>
        <dbReference type="Pfam" id="PF17805"/>
    </source>
</evidence>
<evidence type="ECO:0000256" key="1">
    <source>
        <dbReference type="ARBA" id="ARBA00023239"/>
    </source>
</evidence>
<dbReference type="Pfam" id="PF22451">
    <property type="entry name" value="NirdL-like_HTH"/>
    <property type="match status" value="1"/>
</dbReference>
<proteinExistence type="inferred from homology"/>
<comment type="similarity">
    <text evidence="3">Belongs to the Ahb/Nir family.</text>
</comment>
<sequence>MLDKERKEMLNLLQTEFPLNTTKPFLEIAYKLNLNEKEVIDRIDNLKAEGYIRRIGGIFDSKKLGYYSLLCAIKVPKEKIMEVANFISNYRGVTHNYERNNDYNLWFTVTAVSKEEIKKFLEGIKIHTGIKDILELPCIDVFKIKATFHVKE</sequence>
<dbReference type="AlphaFoldDB" id="A0A1W1X892"/>
<keyword evidence="1" id="KW-0456">Lyase</keyword>
<dbReference type="GO" id="GO:0003677">
    <property type="term" value="F:DNA binding"/>
    <property type="evidence" value="ECO:0007669"/>
    <property type="project" value="UniProtKB-KW"/>
</dbReference>
<evidence type="ECO:0000256" key="3">
    <source>
        <dbReference type="ARBA" id="ARBA00023457"/>
    </source>
</evidence>
<evidence type="ECO:0000313" key="9">
    <source>
        <dbReference type="Proteomes" id="UP000192468"/>
    </source>
</evidence>
<dbReference type="EMBL" id="FWXH01000002">
    <property type="protein sequence ID" value="SMC20083.1"/>
    <property type="molecule type" value="Genomic_DNA"/>
</dbReference>
<feature type="domain" description="Siroheme decarboxylase AsnC-like ligand binding" evidence="6">
    <location>
        <begin position="63"/>
        <end position="143"/>
    </location>
</feature>
<comment type="pathway">
    <text evidence="2">Porphyrin-containing compound metabolism.</text>
</comment>
<keyword evidence="8" id="KW-0238">DNA-binding</keyword>
<gene>
    <name evidence="8" type="ORF">SAMN02745134_01028</name>
</gene>
<evidence type="ECO:0000259" key="7">
    <source>
        <dbReference type="Pfam" id="PF22451"/>
    </source>
</evidence>
<dbReference type="InterPro" id="IPR040523">
    <property type="entry name" value="AsnC_trans_reg2"/>
</dbReference>
<dbReference type="Pfam" id="PF17805">
    <property type="entry name" value="AsnC_trans_reg2"/>
    <property type="match status" value="1"/>
</dbReference>
<dbReference type="Gene3D" id="3.30.70.3460">
    <property type="match status" value="1"/>
</dbReference>
<dbReference type="InterPro" id="IPR036388">
    <property type="entry name" value="WH-like_DNA-bd_sf"/>
</dbReference>